<dbReference type="InterPro" id="IPR003591">
    <property type="entry name" value="Leu-rich_rpt_typical-subtyp"/>
</dbReference>
<evidence type="ECO:0000313" key="6">
    <source>
        <dbReference type="EMBL" id="CAH1803107.1"/>
    </source>
</evidence>
<feature type="compositionally biased region" description="Low complexity" evidence="4">
    <location>
        <begin position="360"/>
        <end position="378"/>
    </location>
</feature>
<evidence type="ECO:0000256" key="5">
    <source>
        <dbReference type="SAM" id="Phobius"/>
    </source>
</evidence>
<dbReference type="Proteomes" id="UP000749559">
    <property type="component" value="Unassembled WGS sequence"/>
</dbReference>
<dbReference type="AlphaFoldDB" id="A0A8S4QA38"/>
<dbReference type="SMART" id="SM00369">
    <property type="entry name" value="LRR_TYP"/>
    <property type="match status" value="8"/>
</dbReference>
<keyword evidence="7" id="KW-1185">Reference proteome</keyword>
<evidence type="ECO:0000256" key="3">
    <source>
        <dbReference type="ARBA" id="ARBA00022737"/>
    </source>
</evidence>
<keyword evidence="5" id="KW-0472">Membrane</keyword>
<dbReference type="InterPro" id="IPR001611">
    <property type="entry name" value="Leu-rich_rpt"/>
</dbReference>
<dbReference type="OrthoDB" id="6162395at2759"/>
<dbReference type="Pfam" id="PF13855">
    <property type="entry name" value="LRR_8"/>
    <property type="match status" value="2"/>
</dbReference>
<keyword evidence="1" id="KW-0433">Leucine-rich repeat</keyword>
<organism evidence="6 7">
    <name type="scientific">Owenia fusiformis</name>
    <name type="common">Polychaete worm</name>
    <dbReference type="NCBI Taxonomy" id="6347"/>
    <lineage>
        <taxon>Eukaryota</taxon>
        <taxon>Metazoa</taxon>
        <taxon>Spiralia</taxon>
        <taxon>Lophotrochozoa</taxon>
        <taxon>Annelida</taxon>
        <taxon>Polychaeta</taxon>
        <taxon>Sedentaria</taxon>
        <taxon>Canalipalpata</taxon>
        <taxon>Sabellida</taxon>
        <taxon>Oweniida</taxon>
        <taxon>Oweniidae</taxon>
        <taxon>Owenia</taxon>
    </lineage>
</organism>
<evidence type="ECO:0000256" key="2">
    <source>
        <dbReference type="ARBA" id="ARBA00022729"/>
    </source>
</evidence>
<dbReference type="FunFam" id="3.80.10.10:FF:001164">
    <property type="entry name" value="GH01279p"/>
    <property type="match status" value="1"/>
</dbReference>
<protein>
    <submittedName>
        <fullName evidence="6">Uncharacterized protein</fullName>
    </submittedName>
</protein>
<evidence type="ECO:0000256" key="4">
    <source>
        <dbReference type="SAM" id="MobiDB-lite"/>
    </source>
</evidence>
<dbReference type="PANTHER" id="PTHR24373">
    <property type="entry name" value="SLIT RELATED LEUCINE-RICH REPEAT NEURONAL PROTEIN"/>
    <property type="match status" value="1"/>
</dbReference>
<dbReference type="PROSITE" id="PS51450">
    <property type="entry name" value="LRR"/>
    <property type="match status" value="5"/>
</dbReference>
<dbReference type="SMART" id="SM00365">
    <property type="entry name" value="LRR_SD22"/>
    <property type="match status" value="4"/>
</dbReference>
<feature type="transmembrane region" description="Helical" evidence="5">
    <location>
        <begin position="20"/>
        <end position="38"/>
    </location>
</feature>
<keyword evidence="2" id="KW-0732">Signal</keyword>
<dbReference type="GO" id="GO:0031012">
    <property type="term" value="C:extracellular matrix"/>
    <property type="evidence" value="ECO:0007669"/>
    <property type="project" value="TreeGrafter"/>
</dbReference>
<keyword evidence="5" id="KW-0812">Transmembrane</keyword>
<gene>
    <name evidence="6" type="ORF">OFUS_LOCUS26727</name>
</gene>
<comment type="caution">
    <text evidence="6">The sequence shown here is derived from an EMBL/GenBank/DDBJ whole genome shotgun (WGS) entry which is preliminary data.</text>
</comment>
<evidence type="ECO:0000313" key="7">
    <source>
        <dbReference type="Proteomes" id="UP000749559"/>
    </source>
</evidence>
<feature type="region of interest" description="Disordered" evidence="4">
    <location>
        <begin position="329"/>
        <end position="390"/>
    </location>
</feature>
<dbReference type="Gene3D" id="3.80.10.10">
    <property type="entry name" value="Ribonuclease Inhibitor"/>
    <property type="match status" value="1"/>
</dbReference>
<feature type="compositionally biased region" description="Low complexity" evidence="4">
    <location>
        <begin position="329"/>
        <end position="352"/>
    </location>
</feature>
<dbReference type="InterPro" id="IPR032675">
    <property type="entry name" value="LRR_dom_sf"/>
</dbReference>
<keyword evidence="3" id="KW-0677">Repeat</keyword>
<dbReference type="EMBL" id="CAIIXF020000255">
    <property type="protein sequence ID" value="CAH1803107.1"/>
    <property type="molecule type" value="Genomic_DNA"/>
</dbReference>
<evidence type="ECO:0000256" key="1">
    <source>
        <dbReference type="ARBA" id="ARBA00022614"/>
    </source>
</evidence>
<keyword evidence="5" id="KW-1133">Transmembrane helix</keyword>
<dbReference type="GO" id="GO:0005615">
    <property type="term" value="C:extracellular space"/>
    <property type="evidence" value="ECO:0007669"/>
    <property type="project" value="TreeGrafter"/>
</dbReference>
<dbReference type="InterPro" id="IPR050328">
    <property type="entry name" value="Dev_Immune_Receptor"/>
</dbReference>
<accession>A0A8S4QA38</accession>
<dbReference type="PANTHER" id="PTHR24373:SF370">
    <property type="entry name" value="FISH-LIPS, ISOFORM E"/>
    <property type="match status" value="1"/>
</dbReference>
<reference evidence="6" key="1">
    <citation type="submission" date="2022-03" db="EMBL/GenBank/DDBJ databases">
        <authorList>
            <person name="Martin C."/>
        </authorList>
    </citation>
    <scope>NUCLEOTIDE SEQUENCE</scope>
</reference>
<dbReference type="SUPFAM" id="SSF52058">
    <property type="entry name" value="L domain-like"/>
    <property type="match status" value="1"/>
</dbReference>
<sequence length="390" mass="43879">MKTLLRSDGFAETLQFRKPMYIFLCVVLLFHIIAARTSRTKRSEKTVKPRNTCPLSDINPKNPKASIKLRCVCVVPPDCIFECLLWTFSCVGQYPAKANVVQQLDPRIDGIEVLDLSKNNITTIKNTAFSHENISRFLTVLRLANNLLKVLRKGAFSTLEQLEYLDLSNNDIGSVPSNAFARLVNLSTLRLDRNAITKLSSLCFNKLSRLEELHLDHNQLKSLGGRDRFNRLENLKELRVSHNQLTKTFTAYYKNSEKLEYLDLSYNLIKSISARAFISFENLRWLHMEGNPLTTKTVESAFTNANLIFWFSVVNDNTTRWIEVINGTGVTEGSTSSSTTSTTSGNPTETSPIVVSQGPTDQIMDTTPTTLTDGTIETATEKNPPNMNEV</sequence>
<dbReference type="SMART" id="SM00364">
    <property type="entry name" value="LRR_BAC"/>
    <property type="match status" value="5"/>
</dbReference>
<proteinExistence type="predicted"/>
<name>A0A8S4QA38_OWEFU</name>
<feature type="compositionally biased region" description="Polar residues" evidence="4">
    <location>
        <begin position="381"/>
        <end position="390"/>
    </location>
</feature>
<dbReference type="PRINTS" id="PR00019">
    <property type="entry name" value="LEURICHRPT"/>
</dbReference>